<feature type="domain" description="Peptidase S8/S53" evidence="6">
    <location>
        <begin position="102"/>
        <end position="186"/>
    </location>
</feature>
<dbReference type="VEuPathDB" id="FungiDB:DFL_006662"/>
<dbReference type="GO" id="GO:0004252">
    <property type="term" value="F:serine-type endopeptidase activity"/>
    <property type="evidence" value="ECO:0007669"/>
    <property type="project" value="InterPro"/>
</dbReference>
<reference evidence="7 8" key="1">
    <citation type="submission" date="2019-01" db="EMBL/GenBank/DDBJ databases">
        <title>Intercellular communication is required for trap formation in the nematode-trapping fungus Duddingtonia flagrans.</title>
        <authorList>
            <person name="Youssar L."/>
            <person name="Wernet V."/>
            <person name="Hensel N."/>
            <person name="Hildebrandt H.-G."/>
            <person name="Fischer R."/>
        </authorList>
    </citation>
    <scope>NUCLEOTIDE SEQUENCE [LARGE SCALE GENOMIC DNA]</scope>
    <source>
        <strain evidence="7 8">CBS H-5679</strain>
    </source>
</reference>
<dbReference type="GeneID" id="93588973"/>
<dbReference type="RefSeq" id="XP_067487773.1">
    <property type="nucleotide sequence ID" value="XM_067636125.1"/>
</dbReference>
<comment type="similarity">
    <text evidence="1 5">Belongs to the peptidase S8 family.</text>
</comment>
<accession>A0A436ZTG9</accession>
<evidence type="ECO:0000256" key="4">
    <source>
        <dbReference type="ARBA" id="ARBA00022825"/>
    </source>
</evidence>
<dbReference type="Proteomes" id="UP000283090">
    <property type="component" value="Unassembled WGS sequence"/>
</dbReference>
<evidence type="ECO:0000256" key="3">
    <source>
        <dbReference type="ARBA" id="ARBA00022801"/>
    </source>
</evidence>
<proteinExistence type="inferred from homology"/>
<keyword evidence="8" id="KW-1185">Reference proteome</keyword>
<dbReference type="PANTHER" id="PTHR43806">
    <property type="entry name" value="PEPTIDASE S8"/>
    <property type="match status" value="1"/>
</dbReference>
<dbReference type="PANTHER" id="PTHR43806:SF11">
    <property type="entry name" value="CEREVISIN-RELATED"/>
    <property type="match status" value="1"/>
</dbReference>
<keyword evidence="4" id="KW-0720">Serine protease</keyword>
<dbReference type="InterPro" id="IPR036852">
    <property type="entry name" value="Peptidase_S8/S53_dom_sf"/>
</dbReference>
<protein>
    <recommendedName>
        <fullName evidence="6">Peptidase S8/S53 domain-containing protein</fullName>
    </recommendedName>
</protein>
<evidence type="ECO:0000256" key="2">
    <source>
        <dbReference type="ARBA" id="ARBA00022670"/>
    </source>
</evidence>
<comment type="caution">
    <text evidence="5">Lacks conserved residue(s) required for the propagation of feature annotation.</text>
</comment>
<name>A0A436ZTG9_ARTFL</name>
<dbReference type="Gene3D" id="3.40.50.200">
    <property type="entry name" value="Peptidase S8/S53 domain"/>
    <property type="match status" value="1"/>
</dbReference>
<dbReference type="InterPro" id="IPR050131">
    <property type="entry name" value="Peptidase_S8_subtilisin-like"/>
</dbReference>
<dbReference type="EMBL" id="SAEB01000009">
    <property type="protein sequence ID" value="RVD82229.1"/>
    <property type="molecule type" value="Genomic_DNA"/>
</dbReference>
<gene>
    <name evidence="7" type="ORF">DFL_006662</name>
</gene>
<dbReference type="AlphaFoldDB" id="A0A436ZTG9"/>
<comment type="caution">
    <text evidence="7">The sequence shown here is derived from an EMBL/GenBank/DDBJ whole genome shotgun (WGS) entry which is preliminary data.</text>
</comment>
<dbReference type="PROSITE" id="PS51892">
    <property type="entry name" value="SUBTILASE"/>
    <property type="match status" value="1"/>
</dbReference>
<keyword evidence="2" id="KW-0645">Protease</keyword>
<sequence length="211" mass="23133">MGFNATEKREKRYSSHANKADGLSGLEEVAIIEKDSIACPTVIEEDYVEVHNMTAGKFEKRQQGQVQVYIQRTAPWSLSTRNGVVTNGRKVTDMSCDYTYDLLDTGTNIEHTNFGCRARREFNAFQGDDGRGARGHGTHTAGTVGSIHYGAAKNANILAMKVINNAESGLSSAIVQAIDHAIRRHNQRRGTLTSRVPSLACLQADPEPQKV</sequence>
<organism evidence="7 8">
    <name type="scientific">Arthrobotrys flagrans</name>
    <name type="common">Nematode-trapping fungus</name>
    <name type="synonym">Trichothecium flagrans</name>
    <dbReference type="NCBI Taxonomy" id="97331"/>
    <lineage>
        <taxon>Eukaryota</taxon>
        <taxon>Fungi</taxon>
        <taxon>Dikarya</taxon>
        <taxon>Ascomycota</taxon>
        <taxon>Pezizomycotina</taxon>
        <taxon>Orbiliomycetes</taxon>
        <taxon>Orbiliales</taxon>
        <taxon>Orbiliaceae</taxon>
        <taxon>Arthrobotrys</taxon>
    </lineage>
</organism>
<dbReference type="Pfam" id="PF00082">
    <property type="entry name" value="Peptidase_S8"/>
    <property type="match status" value="1"/>
</dbReference>
<keyword evidence="3" id="KW-0378">Hydrolase</keyword>
<dbReference type="STRING" id="97331.A0A436ZTG9"/>
<dbReference type="SUPFAM" id="SSF52743">
    <property type="entry name" value="Subtilisin-like"/>
    <property type="match status" value="1"/>
</dbReference>
<dbReference type="InterPro" id="IPR000209">
    <property type="entry name" value="Peptidase_S8/S53_dom"/>
</dbReference>
<dbReference type="GO" id="GO:0006508">
    <property type="term" value="P:proteolysis"/>
    <property type="evidence" value="ECO:0007669"/>
    <property type="project" value="UniProtKB-KW"/>
</dbReference>
<evidence type="ECO:0000313" key="7">
    <source>
        <dbReference type="EMBL" id="RVD82229.1"/>
    </source>
</evidence>
<evidence type="ECO:0000256" key="5">
    <source>
        <dbReference type="PROSITE-ProRule" id="PRU01240"/>
    </source>
</evidence>
<evidence type="ECO:0000256" key="1">
    <source>
        <dbReference type="ARBA" id="ARBA00011073"/>
    </source>
</evidence>
<evidence type="ECO:0000259" key="6">
    <source>
        <dbReference type="Pfam" id="PF00082"/>
    </source>
</evidence>
<evidence type="ECO:0000313" key="8">
    <source>
        <dbReference type="Proteomes" id="UP000283090"/>
    </source>
</evidence>